<feature type="domain" description="Protein kinase" evidence="9">
    <location>
        <begin position="1"/>
        <end position="233"/>
    </location>
</feature>
<dbReference type="PANTHER" id="PTHR27009">
    <property type="entry name" value="RUST RESISTANCE KINASE LR10-RELATED"/>
    <property type="match status" value="1"/>
</dbReference>
<keyword evidence="7" id="KW-0325">Glycoprotein</keyword>
<accession>A0A2G5E4J5</accession>
<keyword evidence="2" id="KW-0723">Serine/threonine-protein kinase</keyword>
<evidence type="ECO:0000256" key="1">
    <source>
        <dbReference type="ARBA" id="ARBA00004479"/>
    </source>
</evidence>
<dbReference type="AlphaFoldDB" id="A0A2G5E4J5"/>
<feature type="binding site" evidence="8">
    <location>
        <position position="63"/>
    </location>
    <ligand>
        <name>ATP</name>
        <dbReference type="ChEBI" id="CHEBI:30616"/>
    </ligand>
</feature>
<keyword evidence="4" id="KW-0732">Signal</keyword>
<comment type="subcellular location">
    <subcellularLocation>
        <location evidence="1">Membrane</location>
        <topology evidence="1">Single-pass type I membrane protein</topology>
    </subcellularLocation>
</comment>
<dbReference type="STRING" id="218851.A0A2G5E4J5"/>
<proteinExistence type="predicted"/>
<dbReference type="InterPro" id="IPR001245">
    <property type="entry name" value="Ser-Thr/Tyr_kinase_cat_dom"/>
</dbReference>
<keyword evidence="8" id="KW-0547">Nucleotide-binding</keyword>
<dbReference type="InterPro" id="IPR045874">
    <property type="entry name" value="LRK10/LRL21-25-like"/>
</dbReference>
<dbReference type="OrthoDB" id="544400at2759"/>
<dbReference type="GO" id="GO:0016020">
    <property type="term" value="C:membrane"/>
    <property type="evidence" value="ECO:0007669"/>
    <property type="project" value="UniProtKB-SubCell"/>
</dbReference>
<dbReference type="GO" id="GO:0005524">
    <property type="term" value="F:ATP binding"/>
    <property type="evidence" value="ECO:0007669"/>
    <property type="project" value="UniProtKB-UniRule"/>
</dbReference>
<dbReference type="SUPFAM" id="SSF56112">
    <property type="entry name" value="Protein kinase-like (PK-like)"/>
    <property type="match status" value="1"/>
</dbReference>
<keyword evidence="3" id="KW-0812">Transmembrane</keyword>
<dbReference type="PROSITE" id="PS00107">
    <property type="entry name" value="PROTEIN_KINASE_ATP"/>
    <property type="match status" value="1"/>
</dbReference>
<evidence type="ECO:0000256" key="8">
    <source>
        <dbReference type="PROSITE-ProRule" id="PRU10141"/>
    </source>
</evidence>
<dbReference type="GO" id="GO:0004674">
    <property type="term" value="F:protein serine/threonine kinase activity"/>
    <property type="evidence" value="ECO:0007669"/>
    <property type="project" value="UniProtKB-KW"/>
</dbReference>
<dbReference type="PROSITE" id="PS50011">
    <property type="entry name" value="PROTEIN_KINASE_DOM"/>
    <property type="match status" value="1"/>
</dbReference>
<gene>
    <name evidence="10" type="ORF">AQUCO_01200118v1</name>
</gene>
<dbReference type="InterPro" id="IPR017441">
    <property type="entry name" value="Protein_kinase_ATP_BS"/>
</dbReference>
<evidence type="ECO:0000256" key="5">
    <source>
        <dbReference type="ARBA" id="ARBA00022989"/>
    </source>
</evidence>
<keyword evidence="11" id="KW-1185">Reference proteome</keyword>
<evidence type="ECO:0000256" key="6">
    <source>
        <dbReference type="ARBA" id="ARBA00023136"/>
    </source>
</evidence>
<sequence>MGMTDPRNHEDTYLEVLGPKRYSHVDLEKFTSNFSESNIVGSGGYGVVYKGHLPNGVHVAIKKLETRTTLLRHLWLKSKQWAGNVLLDKNLSPKITDFEMAKLINRDVSHVPLTRTRGTQGYNAPETWMPRSQVTYKCDVYSFGMLLFEVLGKRNNGEEEYWFPGRVWDSFKSGLQKHMLRDIGITKENRRNAELLAMVAFWCAQFKPEDRPAMSDVVLMLEKRIQVVAPPLLFPFWQSSTSSMLPSPEEVSEDDLQGSNDGRYDFLLFYVRANNN</sequence>
<dbReference type="Pfam" id="PF07714">
    <property type="entry name" value="PK_Tyr_Ser-Thr"/>
    <property type="match status" value="1"/>
</dbReference>
<evidence type="ECO:0000256" key="3">
    <source>
        <dbReference type="ARBA" id="ARBA00022692"/>
    </source>
</evidence>
<dbReference type="Proteomes" id="UP000230069">
    <property type="component" value="Unassembled WGS sequence"/>
</dbReference>
<dbReference type="InterPro" id="IPR000719">
    <property type="entry name" value="Prot_kinase_dom"/>
</dbReference>
<reference evidence="10 11" key="1">
    <citation type="submission" date="2017-09" db="EMBL/GenBank/DDBJ databases">
        <title>WGS assembly of Aquilegia coerulea Goldsmith.</title>
        <authorList>
            <person name="Hodges S."/>
            <person name="Kramer E."/>
            <person name="Nordborg M."/>
            <person name="Tomkins J."/>
            <person name="Borevitz J."/>
            <person name="Derieg N."/>
            <person name="Yan J."/>
            <person name="Mihaltcheva S."/>
            <person name="Hayes R.D."/>
            <person name="Rokhsar D."/>
        </authorList>
    </citation>
    <scope>NUCLEOTIDE SEQUENCE [LARGE SCALE GENOMIC DNA]</scope>
    <source>
        <strain evidence="11">cv. Goldsmith</strain>
    </source>
</reference>
<dbReference type="InParanoid" id="A0A2G5E4J5"/>
<dbReference type="Gene3D" id="1.10.510.10">
    <property type="entry name" value="Transferase(Phosphotransferase) domain 1"/>
    <property type="match status" value="1"/>
</dbReference>
<name>A0A2G5E4J5_AQUCA</name>
<keyword evidence="8" id="KW-0067">ATP-binding</keyword>
<keyword evidence="6" id="KW-0472">Membrane</keyword>
<evidence type="ECO:0000313" key="11">
    <source>
        <dbReference type="Proteomes" id="UP000230069"/>
    </source>
</evidence>
<evidence type="ECO:0000256" key="2">
    <source>
        <dbReference type="ARBA" id="ARBA00022527"/>
    </source>
</evidence>
<organism evidence="10 11">
    <name type="scientific">Aquilegia coerulea</name>
    <name type="common">Rocky mountain columbine</name>
    <dbReference type="NCBI Taxonomy" id="218851"/>
    <lineage>
        <taxon>Eukaryota</taxon>
        <taxon>Viridiplantae</taxon>
        <taxon>Streptophyta</taxon>
        <taxon>Embryophyta</taxon>
        <taxon>Tracheophyta</taxon>
        <taxon>Spermatophyta</taxon>
        <taxon>Magnoliopsida</taxon>
        <taxon>Ranunculales</taxon>
        <taxon>Ranunculaceae</taxon>
        <taxon>Thalictroideae</taxon>
        <taxon>Aquilegia</taxon>
    </lineage>
</organism>
<dbReference type="Gene3D" id="3.30.200.20">
    <property type="entry name" value="Phosphorylase Kinase, domain 1"/>
    <property type="match status" value="1"/>
</dbReference>
<evidence type="ECO:0000256" key="7">
    <source>
        <dbReference type="ARBA" id="ARBA00023180"/>
    </source>
</evidence>
<keyword evidence="2" id="KW-0808">Transferase</keyword>
<dbReference type="InterPro" id="IPR011009">
    <property type="entry name" value="Kinase-like_dom_sf"/>
</dbReference>
<evidence type="ECO:0000313" key="10">
    <source>
        <dbReference type="EMBL" id="PIA50674.1"/>
    </source>
</evidence>
<keyword evidence="5" id="KW-1133">Transmembrane helix</keyword>
<evidence type="ECO:0000256" key="4">
    <source>
        <dbReference type="ARBA" id="ARBA00022729"/>
    </source>
</evidence>
<protein>
    <recommendedName>
        <fullName evidence="9">Protein kinase domain-containing protein</fullName>
    </recommendedName>
</protein>
<evidence type="ECO:0000259" key="9">
    <source>
        <dbReference type="PROSITE" id="PS50011"/>
    </source>
</evidence>
<dbReference type="EMBL" id="KZ305029">
    <property type="protein sequence ID" value="PIA50674.1"/>
    <property type="molecule type" value="Genomic_DNA"/>
</dbReference>
<keyword evidence="2" id="KW-0418">Kinase</keyword>